<evidence type="ECO:0000313" key="2">
    <source>
        <dbReference type="Proteomes" id="UP000295252"/>
    </source>
</evidence>
<accession>A0A068UJP2</accession>
<dbReference type="AlphaFoldDB" id="A0A068UJP2"/>
<sequence>MGKLVKIGESLLNKMVSRVNPMTGLSEPIDNGGTNADALKRVAKLLSKEKRLRQSKSQQKNKELN</sequence>
<keyword evidence="2" id="KW-1185">Reference proteome</keyword>
<dbReference type="PhylomeDB" id="A0A068UJP2"/>
<organism evidence="1 2">
    <name type="scientific">Coffea canephora</name>
    <name type="common">Robusta coffee</name>
    <dbReference type="NCBI Taxonomy" id="49390"/>
    <lineage>
        <taxon>Eukaryota</taxon>
        <taxon>Viridiplantae</taxon>
        <taxon>Streptophyta</taxon>
        <taxon>Embryophyta</taxon>
        <taxon>Tracheophyta</taxon>
        <taxon>Spermatophyta</taxon>
        <taxon>Magnoliopsida</taxon>
        <taxon>eudicotyledons</taxon>
        <taxon>Gunneridae</taxon>
        <taxon>Pentapetalae</taxon>
        <taxon>asterids</taxon>
        <taxon>lamiids</taxon>
        <taxon>Gentianales</taxon>
        <taxon>Rubiaceae</taxon>
        <taxon>Ixoroideae</taxon>
        <taxon>Gardenieae complex</taxon>
        <taxon>Bertiereae - Coffeeae clade</taxon>
        <taxon>Coffeeae</taxon>
        <taxon>Coffea</taxon>
    </lineage>
</organism>
<dbReference type="EMBL" id="HG739112">
    <property type="protein sequence ID" value="CDP07843.1"/>
    <property type="molecule type" value="Genomic_DNA"/>
</dbReference>
<name>A0A068UJP2_COFCA</name>
<dbReference type="OMA" id="NVFGNGH"/>
<proteinExistence type="predicted"/>
<evidence type="ECO:0000313" key="1">
    <source>
        <dbReference type="EMBL" id="CDP07843.1"/>
    </source>
</evidence>
<dbReference type="Gramene" id="CDP07843">
    <property type="protein sequence ID" value="CDP07843"/>
    <property type="gene ID" value="GSCOC_T00025296001"/>
</dbReference>
<dbReference type="STRING" id="49390.A0A068UJP2"/>
<dbReference type="OrthoDB" id="1721419at2759"/>
<protein>
    <submittedName>
        <fullName evidence="1">Uncharacterized protein</fullName>
    </submittedName>
</protein>
<gene>
    <name evidence="1" type="ORF">GSCOC_T00025296001</name>
</gene>
<reference evidence="2" key="1">
    <citation type="journal article" date="2014" name="Science">
        <title>The coffee genome provides insight into the convergent evolution of caffeine biosynthesis.</title>
        <authorList>
            <person name="Denoeud F."/>
            <person name="Carretero-Paulet L."/>
            <person name="Dereeper A."/>
            <person name="Droc G."/>
            <person name="Guyot R."/>
            <person name="Pietrella M."/>
            <person name="Zheng C."/>
            <person name="Alberti A."/>
            <person name="Anthony F."/>
            <person name="Aprea G."/>
            <person name="Aury J.M."/>
            <person name="Bento P."/>
            <person name="Bernard M."/>
            <person name="Bocs S."/>
            <person name="Campa C."/>
            <person name="Cenci A."/>
            <person name="Combes M.C."/>
            <person name="Crouzillat D."/>
            <person name="Da Silva C."/>
            <person name="Daddiego L."/>
            <person name="De Bellis F."/>
            <person name="Dussert S."/>
            <person name="Garsmeur O."/>
            <person name="Gayraud T."/>
            <person name="Guignon V."/>
            <person name="Jahn K."/>
            <person name="Jamilloux V."/>
            <person name="Joet T."/>
            <person name="Labadie K."/>
            <person name="Lan T."/>
            <person name="Leclercq J."/>
            <person name="Lepelley M."/>
            <person name="Leroy T."/>
            <person name="Li L.T."/>
            <person name="Librado P."/>
            <person name="Lopez L."/>
            <person name="Munoz A."/>
            <person name="Noel B."/>
            <person name="Pallavicini A."/>
            <person name="Perrotta G."/>
            <person name="Poncet V."/>
            <person name="Pot D."/>
            <person name="Priyono X."/>
            <person name="Rigoreau M."/>
            <person name="Rouard M."/>
            <person name="Rozas J."/>
            <person name="Tranchant-Dubreuil C."/>
            <person name="VanBuren R."/>
            <person name="Zhang Q."/>
            <person name="Andrade A.C."/>
            <person name="Argout X."/>
            <person name="Bertrand B."/>
            <person name="de Kochko A."/>
            <person name="Graziosi G."/>
            <person name="Henry R.J."/>
            <person name="Jayarama X."/>
            <person name="Ming R."/>
            <person name="Nagai C."/>
            <person name="Rounsley S."/>
            <person name="Sankoff D."/>
            <person name="Giuliano G."/>
            <person name="Albert V.A."/>
            <person name="Wincker P."/>
            <person name="Lashermes P."/>
        </authorList>
    </citation>
    <scope>NUCLEOTIDE SEQUENCE [LARGE SCALE GENOMIC DNA]</scope>
    <source>
        <strain evidence="2">cv. DH200-94</strain>
    </source>
</reference>
<dbReference type="Proteomes" id="UP000295252">
    <property type="component" value="Chromosome X"/>
</dbReference>
<dbReference type="InParanoid" id="A0A068UJP2"/>
<dbReference type="Gene3D" id="3.40.1090.10">
    <property type="entry name" value="Cytosolic phospholipase A2 catalytic domain"/>
    <property type="match status" value="1"/>
</dbReference>